<comment type="similarity">
    <text evidence="3">Belongs to the aldehyde dehydrogenase family.</text>
</comment>
<feature type="domain" description="Aldehyde dehydrogenase" evidence="4">
    <location>
        <begin position="17"/>
        <end position="472"/>
    </location>
</feature>
<dbReference type="InterPro" id="IPR016162">
    <property type="entry name" value="Ald_DH_N"/>
</dbReference>
<protein>
    <submittedName>
        <fullName evidence="5">Succinic semialdehyde dehydrogenase</fullName>
    </submittedName>
</protein>
<reference evidence="5 6" key="1">
    <citation type="journal article" date="2019" name="Emerg. Microbes Infect.">
        <title>Comprehensive subspecies identification of 175 nontuberculous mycobacteria species based on 7547 genomic profiles.</title>
        <authorList>
            <person name="Matsumoto Y."/>
            <person name="Kinjo T."/>
            <person name="Motooka D."/>
            <person name="Nabeya D."/>
            <person name="Jung N."/>
            <person name="Uechi K."/>
            <person name="Horii T."/>
            <person name="Iida T."/>
            <person name="Fujita J."/>
            <person name="Nakamura S."/>
        </authorList>
    </citation>
    <scope>NUCLEOTIDE SEQUENCE [LARGE SCALE GENOMIC DNA]</scope>
    <source>
        <strain evidence="5 6">JCM 15296</strain>
    </source>
</reference>
<evidence type="ECO:0000256" key="1">
    <source>
        <dbReference type="ARBA" id="ARBA00023002"/>
    </source>
</evidence>
<dbReference type="EMBL" id="AP022577">
    <property type="protein sequence ID" value="BBX87377.1"/>
    <property type="molecule type" value="Genomic_DNA"/>
</dbReference>
<dbReference type="Pfam" id="PF00171">
    <property type="entry name" value="Aldedh"/>
    <property type="match status" value="1"/>
</dbReference>
<dbReference type="InterPro" id="IPR029510">
    <property type="entry name" value="Ald_DH_CS_GLU"/>
</dbReference>
<feature type="active site" evidence="2">
    <location>
        <position position="245"/>
    </location>
</feature>
<dbReference type="InterPro" id="IPR015590">
    <property type="entry name" value="Aldehyde_DH_dom"/>
</dbReference>
<dbReference type="PROSITE" id="PS00687">
    <property type="entry name" value="ALDEHYDE_DEHYDR_GLU"/>
    <property type="match status" value="1"/>
</dbReference>
<sequence length="506" mass="54600">MTLHDDLLATLPVGEDSVSICEPFTGDELARIPQMSKHEIDQAFSRARQAQPEWAARSVADRARTIGRLLDLLYRSREQFYDVLQREGGKARIDAVYDLAEALLACRHHVNTATKLLAPQQHSGPVPCLSQARLVYQPHGVVVVIVPWNFPVALGADDALPALIAGNAVILKADNQTALSLLLMRRFALQVGIPAEVFQVVLGNRESIGAALIDNADYIAFTGSTSAGREIGRRAGERLIGCSLELGGKNPMVILPDADLVRAAAALPRVSFANAGQLCMTTERVFVHTSVIDEFTDLAVKHARKVRLGSGYTFDYDMGSITTRANFDRLCGYIEQAKASGATVLTGGRPRPDIGPQCYEPTILVGATPSARLHTEEVFGPIAAIYPFGTVDEAIALANDTAYGLSASIWTRDIKEGMRLGQRIRAGGVNVNDGYTAAFGAHSAPAGGMKASGIGRRHGAPGLLRFTEAQTIGVQRLIAMDSRFGMPRRIHGELVSRSVRILQFLR</sequence>
<evidence type="ECO:0000259" key="4">
    <source>
        <dbReference type="Pfam" id="PF00171"/>
    </source>
</evidence>
<evidence type="ECO:0000256" key="3">
    <source>
        <dbReference type="RuleBase" id="RU003345"/>
    </source>
</evidence>
<evidence type="ECO:0000256" key="2">
    <source>
        <dbReference type="PROSITE-ProRule" id="PRU10007"/>
    </source>
</evidence>
<keyword evidence="6" id="KW-1185">Reference proteome</keyword>
<dbReference type="Gene3D" id="3.40.309.10">
    <property type="entry name" value="Aldehyde Dehydrogenase, Chain A, domain 2"/>
    <property type="match status" value="1"/>
</dbReference>
<accession>A0ABM7IKR2</accession>
<dbReference type="NCBIfam" id="NF006916">
    <property type="entry name" value="PRK09407.1"/>
    <property type="match status" value="1"/>
</dbReference>
<dbReference type="RefSeq" id="WP_138229784.1">
    <property type="nucleotide sequence ID" value="NZ_AP022577.1"/>
</dbReference>
<evidence type="ECO:0000313" key="5">
    <source>
        <dbReference type="EMBL" id="BBX87377.1"/>
    </source>
</evidence>
<name>A0ABM7IKR2_9MYCO</name>
<dbReference type="Proteomes" id="UP000465609">
    <property type="component" value="Chromosome"/>
</dbReference>
<dbReference type="InterPro" id="IPR016161">
    <property type="entry name" value="Ald_DH/histidinol_DH"/>
</dbReference>
<dbReference type="InterPro" id="IPR016163">
    <property type="entry name" value="Ald_DH_C"/>
</dbReference>
<dbReference type="PANTHER" id="PTHR11699">
    <property type="entry name" value="ALDEHYDE DEHYDROGENASE-RELATED"/>
    <property type="match status" value="1"/>
</dbReference>
<dbReference type="Gene3D" id="3.40.605.10">
    <property type="entry name" value="Aldehyde Dehydrogenase, Chain A, domain 1"/>
    <property type="match status" value="1"/>
</dbReference>
<dbReference type="SUPFAM" id="SSF53720">
    <property type="entry name" value="ALDH-like"/>
    <property type="match status" value="1"/>
</dbReference>
<organism evidence="5 6">
    <name type="scientific">Mycolicibacterium aubagnense</name>
    <dbReference type="NCBI Taxonomy" id="319707"/>
    <lineage>
        <taxon>Bacteria</taxon>
        <taxon>Bacillati</taxon>
        <taxon>Actinomycetota</taxon>
        <taxon>Actinomycetes</taxon>
        <taxon>Mycobacteriales</taxon>
        <taxon>Mycobacteriaceae</taxon>
        <taxon>Mycolicibacterium</taxon>
    </lineage>
</organism>
<keyword evidence="1 3" id="KW-0560">Oxidoreductase</keyword>
<gene>
    <name evidence="5" type="primary">gabD</name>
    <name evidence="5" type="ORF">MAUB_52500</name>
</gene>
<proteinExistence type="inferred from homology"/>
<evidence type="ECO:0000313" key="6">
    <source>
        <dbReference type="Proteomes" id="UP000465609"/>
    </source>
</evidence>